<evidence type="ECO:0000256" key="2">
    <source>
        <dbReference type="ARBA" id="ARBA00022801"/>
    </source>
</evidence>
<comment type="similarity">
    <text evidence="1">Belongs to the thioesterase PaaI family.</text>
</comment>
<dbReference type="InterPro" id="IPR029069">
    <property type="entry name" value="HotDog_dom_sf"/>
</dbReference>
<evidence type="ECO:0000256" key="1">
    <source>
        <dbReference type="ARBA" id="ARBA00008324"/>
    </source>
</evidence>
<dbReference type="EMBL" id="BLKX01000004">
    <property type="protein sequence ID" value="GFG83298.1"/>
    <property type="molecule type" value="Genomic_DNA"/>
</dbReference>
<proteinExistence type="inferred from homology"/>
<comment type="caution">
    <text evidence="4">The sequence shown here is derived from an EMBL/GenBank/DDBJ whole genome shotgun (WGS) entry which is preliminary data.</text>
</comment>
<evidence type="ECO:0000259" key="3">
    <source>
        <dbReference type="Pfam" id="PF03061"/>
    </source>
</evidence>
<dbReference type="NCBIfam" id="TIGR00369">
    <property type="entry name" value="unchar_dom_1"/>
    <property type="match status" value="1"/>
</dbReference>
<dbReference type="InterPro" id="IPR006683">
    <property type="entry name" value="Thioestr_dom"/>
</dbReference>
<reference evidence="4 5" key="1">
    <citation type="journal article" date="2019" name="Emerg. Microbes Infect.">
        <title>Comprehensive subspecies identification of 175 nontuberculous mycobacteria species based on 7547 genomic profiles.</title>
        <authorList>
            <person name="Matsumoto Y."/>
            <person name="Kinjo T."/>
            <person name="Motooka D."/>
            <person name="Nabeya D."/>
            <person name="Jung N."/>
            <person name="Uechi K."/>
            <person name="Horii T."/>
            <person name="Iida T."/>
            <person name="Fujita J."/>
            <person name="Nakamura S."/>
        </authorList>
    </citation>
    <scope>NUCLEOTIDE SEQUENCE [LARGE SCALE GENOMIC DNA]</scope>
    <source>
        <strain evidence="4 5">JCM 18565</strain>
    </source>
</reference>
<dbReference type="Pfam" id="PF03061">
    <property type="entry name" value="4HBT"/>
    <property type="match status" value="1"/>
</dbReference>
<evidence type="ECO:0000313" key="5">
    <source>
        <dbReference type="Proteomes" id="UP000465240"/>
    </source>
</evidence>
<dbReference type="SUPFAM" id="SSF54637">
    <property type="entry name" value="Thioesterase/thiol ester dehydrase-isomerase"/>
    <property type="match status" value="1"/>
</dbReference>
<accession>A0ABQ1CGU2</accession>
<name>A0ABQ1CGU2_9MYCO</name>
<feature type="domain" description="Thioesterase" evidence="3">
    <location>
        <begin position="60"/>
        <end position="136"/>
    </location>
</feature>
<keyword evidence="2" id="KW-0378">Hydrolase</keyword>
<evidence type="ECO:0000313" key="4">
    <source>
        <dbReference type="EMBL" id="GFG83298.1"/>
    </source>
</evidence>
<dbReference type="CDD" id="cd03443">
    <property type="entry name" value="PaaI_thioesterase"/>
    <property type="match status" value="1"/>
</dbReference>
<organism evidence="4 5">
    <name type="scientific">Mycobacterium paragordonae</name>
    <dbReference type="NCBI Taxonomy" id="1389713"/>
    <lineage>
        <taxon>Bacteria</taxon>
        <taxon>Bacillati</taxon>
        <taxon>Actinomycetota</taxon>
        <taxon>Actinomycetes</taxon>
        <taxon>Mycobacteriales</taxon>
        <taxon>Mycobacteriaceae</taxon>
        <taxon>Mycobacterium</taxon>
    </lineage>
</organism>
<gene>
    <name evidence="4" type="ORF">MPRG_65740</name>
</gene>
<keyword evidence="5" id="KW-1185">Reference proteome</keyword>
<protein>
    <recommendedName>
        <fullName evidence="3">Thioesterase domain-containing protein</fullName>
    </recommendedName>
</protein>
<dbReference type="Proteomes" id="UP000465240">
    <property type="component" value="Unassembled WGS sequence"/>
</dbReference>
<sequence>MPEDSDAAGAGQRPPLTPEQLTALTASLFEGHIGLQFSEIGADRVRANLTIRPELCQGTGVTHGGVYCSMAESVASMGASIALNGKGYAVGINNNTDFLRATRDGVLTAEGTPVFRGRQQQLWRVVITGSDGRECAQAHVRLQNVMVDPAQALRIGRPLA</sequence>
<dbReference type="PANTHER" id="PTHR43240:SF5">
    <property type="entry name" value="1,4-DIHYDROXY-2-NAPHTHOYL-COA THIOESTERASE 1"/>
    <property type="match status" value="1"/>
</dbReference>
<dbReference type="InterPro" id="IPR003736">
    <property type="entry name" value="PAAI_dom"/>
</dbReference>
<dbReference type="RefSeq" id="WP_120795271.1">
    <property type="nucleotide sequence ID" value="NZ_BLKX01000004.1"/>
</dbReference>
<dbReference type="PANTHER" id="PTHR43240">
    <property type="entry name" value="1,4-DIHYDROXY-2-NAPHTHOYL-COA THIOESTERASE 1"/>
    <property type="match status" value="1"/>
</dbReference>
<dbReference type="Gene3D" id="3.10.129.10">
    <property type="entry name" value="Hotdog Thioesterase"/>
    <property type="match status" value="1"/>
</dbReference>